<dbReference type="InterPro" id="IPR055414">
    <property type="entry name" value="LRR_R13L4/SHOC2-like"/>
</dbReference>
<dbReference type="CDD" id="cd14798">
    <property type="entry name" value="RX-CC_like"/>
    <property type="match status" value="1"/>
</dbReference>
<keyword evidence="7" id="KW-0175">Coiled coil</keyword>
<evidence type="ECO:0000256" key="6">
    <source>
        <dbReference type="ARBA" id="ARBA00022840"/>
    </source>
</evidence>
<evidence type="ECO:0000313" key="13">
    <source>
        <dbReference type="Proteomes" id="UP000026962"/>
    </source>
</evidence>
<dbReference type="Gene3D" id="1.10.8.430">
    <property type="entry name" value="Helical domain of apoptotic protease-activating factors"/>
    <property type="match status" value="1"/>
</dbReference>
<reference evidence="12" key="1">
    <citation type="submission" date="2015-04" db="UniProtKB">
        <authorList>
            <consortium name="EnsemblPlants"/>
        </authorList>
    </citation>
    <scope>IDENTIFICATION</scope>
</reference>
<evidence type="ECO:0000256" key="2">
    <source>
        <dbReference type="ARBA" id="ARBA00022614"/>
    </source>
</evidence>
<dbReference type="GO" id="GO:0042742">
    <property type="term" value="P:defense response to bacterium"/>
    <property type="evidence" value="ECO:0007669"/>
    <property type="project" value="UniProtKB-ARBA"/>
</dbReference>
<dbReference type="InterPro" id="IPR036388">
    <property type="entry name" value="WH-like_DNA-bd_sf"/>
</dbReference>
<dbReference type="InterPro" id="IPR002182">
    <property type="entry name" value="NB-ARC"/>
</dbReference>
<dbReference type="Proteomes" id="UP000026962">
    <property type="component" value="Chromosome 11"/>
</dbReference>
<feature type="domain" description="Disease resistance N-terminal" evidence="9">
    <location>
        <begin position="9"/>
        <end position="85"/>
    </location>
</feature>
<reference evidence="12" key="2">
    <citation type="submission" date="2018-05" db="EMBL/GenBank/DDBJ databases">
        <title>OpunRS2 (Oryza punctata Reference Sequence Version 2).</title>
        <authorList>
            <person name="Zhang J."/>
            <person name="Kudrna D."/>
            <person name="Lee S."/>
            <person name="Talag J."/>
            <person name="Welchert J."/>
            <person name="Wing R.A."/>
        </authorList>
    </citation>
    <scope>NUCLEOTIDE SEQUENCE [LARGE SCALE GENOMIC DNA]</scope>
</reference>
<organism evidence="12">
    <name type="scientific">Oryza punctata</name>
    <name type="common">Red rice</name>
    <dbReference type="NCBI Taxonomy" id="4537"/>
    <lineage>
        <taxon>Eukaryota</taxon>
        <taxon>Viridiplantae</taxon>
        <taxon>Streptophyta</taxon>
        <taxon>Embryophyta</taxon>
        <taxon>Tracheophyta</taxon>
        <taxon>Spermatophyta</taxon>
        <taxon>Magnoliopsida</taxon>
        <taxon>Liliopsida</taxon>
        <taxon>Poales</taxon>
        <taxon>Poaceae</taxon>
        <taxon>BOP clade</taxon>
        <taxon>Oryzoideae</taxon>
        <taxon>Oryzeae</taxon>
        <taxon>Oryzinae</taxon>
        <taxon>Oryza</taxon>
    </lineage>
</organism>
<keyword evidence="4" id="KW-0547">Nucleotide-binding</keyword>
<dbReference type="Pfam" id="PF18052">
    <property type="entry name" value="Rx_N"/>
    <property type="match status" value="1"/>
</dbReference>
<evidence type="ECO:0000256" key="1">
    <source>
        <dbReference type="ARBA" id="ARBA00008894"/>
    </source>
</evidence>
<evidence type="ECO:0000259" key="10">
    <source>
        <dbReference type="Pfam" id="PF23559"/>
    </source>
</evidence>
<dbReference type="PANTHER" id="PTHR36766:SF70">
    <property type="entry name" value="DISEASE RESISTANCE PROTEIN RGA4"/>
    <property type="match status" value="1"/>
</dbReference>
<dbReference type="Gene3D" id="3.80.10.10">
    <property type="entry name" value="Ribonuclease Inhibitor"/>
    <property type="match status" value="2"/>
</dbReference>
<dbReference type="HOGENOM" id="CLU_000837_8_6_1"/>
<comment type="similarity">
    <text evidence="1">Belongs to the disease resistance NB-LRR family.</text>
</comment>
<keyword evidence="5" id="KW-0611">Plant defense</keyword>
<dbReference type="InterPro" id="IPR032675">
    <property type="entry name" value="LRR_dom_sf"/>
</dbReference>
<evidence type="ECO:0000313" key="12">
    <source>
        <dbReference type="EnsemblPlants" id="OPUNC11G19060.1"/>
    </source>
</evidence>
<dbReference type="FunFam" id="1.10.10.10:FF:000322">
    <property type="entry name" value="Probable disease resistance protein At1g63360"/>
    <property type="match status" value="1"/>
</dbReference>
<dbReference type="InterPro" id="IPR058922">
    <property type="entry name" value="WHD_DRP"/>
</dbReference>
<dbReference type="GO" id="GO:0002758">
    <property type="term" value="P:innate immune response-activating signaling pathway"/>
    <property type="evidence" value="ECO:0007669"/>
    <property type="project" value="UniProtKB-ARBA"/>
</dbReference>
<feature type="domain" description="NB-ARC" evidence="8">
    <location>
        <begin position="186"/>
        <end position="341"/>
    </location>
</feature>
<dbReference type="InterPro" id="IPR042197">
    <property type="entry name" value="Apaf_helical"/>
</dbReference>
<dbReference type="GO" id="GO:0009626">
    <property type="term" value="P:plant-type hypersensitive response"/>
    <property type="evidence" value="ECO:0007669"/>
    <property type="project" value="UniProtKB-ARBA"/>
</dbReference>
<dbReference type="PRINTS" id="PR00364">
    <property type="entry name" value="DISEASERSIST"/>
</dbReference>
<evidence type="ECO:0000256" key="7">
    <source>
        <dbReference type="ARBA" id="ARBA00023054"/>
    </source>
</evidence>
<dbReference type="EnsemblPlants" id="OPUNC11G19060.1">
    <property type="protein sequence ID" value="OPUNC11G19060.1"/>
    <property type="gene ID" value="OPUNC11G19060"/>
</dbReference>
<dbReference type="Gene3D" id="3.40.50.300">
    <property type="entry name" value="P-loop containing nucleotide triphosphate hydrolases"/>
    <property type="match status" value="1"/>
</dbReference>
<keyword evidence="2" id="KW-0433">Leucine-rich repeat</keyword>
<dbReference type="InterPro" id="IPR041118">
    <property type="entry name" value="Rx_N"/>
</dbReference>
<dbReference type="Pfam" id="PF00931">
    <property type="entry name" value="NB-ARC"/>
    <property type="match status" value="1"/>
</dbReference>
<dbReference type="Gene3D" id="1.10.10.10">
    <property type="entry name" value="Winged helix-like DNA-binding domain superfamily/Winged helix DNA-binding domain"/>
    <property type="match status" value="1"/>
</dbReference>
<keyword evidence="6" id="KW-0067">ATP-binding</keyword>
<sequence>MATILDSLVGSCTNKLKEIITEEVILILGIQEELTELQRKTELIHCCISDAEARRMEESTVDNWLGQLREVLYDVDDIIDLARFKGSILLTDHPSSSRKSIACTGLSISTCFSNVQARHEVAVKIRSLNRKIENISKDKVFLTLKSTVPTGCSSVLRVKKSSHLLEPNIVGKEIIHACRKMVDLVLEHKGRKHYKLAIVGTGGVGKTTLAQKIYNDRKIKGNFNKKAWVCVSKVYSEASLLRELLRIMEVHHDQDESIGELQSKLEIAIKETSFFLVLDDMWKSDAWTNLLSIPMHAAATGVILVTTRNNIVALEIGVDHTYQVDLMSIDVGWELLWKSMNINESTELQTLKDVGIEIVRKCGCLPLAIKVIARVLASKEQTENEWRKILSKNAWFMNKLPNDLRGALYLSYDELPRHLKQCFLYCSVYPEDANIYRDDLTRMWIAEGFIEDQEGQLLEETADEYYYELIHRNLLQPDGLFYDHSSCKMHDLLRQLACYLSREECFVGNPESLVGNTVSKLRRVSVITDKNMVMLPSMDEVQYKVRTWKTSYEKTLRVDNSFFKRFPYLRVLDLTDSFVPSIPGCIGNLIHLRLLDLDGTNVSCLPESIGNLKNLQILNLERCVALHSLPSAITQLCNLRRLGLNYSPIDQVPKGIGKLEFLNDVEGFPVYGGCSNTKIQDGWNLEELAHLYQLRRLHMIKLERAAYRTNYPLLTDKGFLKFLYLWCTERTDEPYTEKDFSNIEKIFEQLIPPCNLEDLAIVQFFGRQYPFWIDCTHLAYVKSLHLFNCKFCMHLPPVGQLPNLKYLKIEGAAAVTMIGPEFAGCRVSNLGRTAAFPKLEELLIQDMPNWEEWFFIDEATSTAKERVDDGDSGMPKEEALPPRMQLLSQLRRLELSGCPKLKALPQQLAQINSLKEIELRWASNLKVVENFPLLSEMLLIATCEALEKISNLPQVRELRVQDCPNLRRVEELGTLERLWLYEDVHEVSTLWVPGLQQQCRQHHGEDLDVYSWT</sequence>
<dbReference type="Gramene" id="OPUNC11G19060.1">
    <property type="protein sequence ID" value="OPUNC11G19060.1"/>
    <property type="gene ID" value="OPUNC11G19060"/>
</dbReference>
<dbReference type="SUPFAM" id="SSF52058">
    <property type="entry name" value="L domain-like"/>
    <property type="match status" value="1"/>
</dbReference>
<dbReference type="Pfam" id="PF23559">
    <property type="entry name" value="WHD_DRP"/>
    <property type="match status" value="1"/>
</dbReference>
<name>A0A0E0MI44_ORYPU</name>
<keyword evidence="3" id="KW-0677">Repeat</keyword>
<evidence type="ECO:0000259" key="11">
    <source>
        <dbReference type="Pfam" id="PF23598"/>
    </source>
</evidence>
<dbReference type="Pfam" id="PF23598">
    <property type="entry name" value="LRR_14"/>
    <property type="match status" value="1"/>
</dbReference>
<dbReference type="Gene3D" id="1.20.5.4130">
    <property type="match status" value="1"/>
</dbReference>
<dbReference type="STRING" id="4537.A0A0E0MI44"/>
<evidence type="ECO:0000256" key="5">
    <source>
        <dbReference type="ARBA" id="ARBA00022821"/>
    </source>
</evidence>
<evidence type="ECO:0000259" key="9">
    <source>
        <dbReference type="Pfam" id="PF18052"/>
    </source>
</evidence>
<keyword evidence="13" id="KW-1185">Reference proteome</keyword>
<evidence type="ECO:0000256" key="4">
    <source>
        <dbReference type="ARBA" id="ARBA00022741"/>
    </source>
</evidence>
<dbReference type="OMA" id="HLYQLRR"/>
<dbReference type="SUPFAM" id="SSF52540">
    <property type="entry name" value="P-loop containing nucleoside triphosphate hydrolases"/>
    <property type="match status" value="1"/>
</dbReference>
<evidence type="ECO:0000256" key="3">
    <source>
        <dbReference type="ARBA" id="ARBA00022737"/>
    </source>
</evidence>
<dbReference type="GO" id="GO:0043531">
    <property type="term" value="F:ADP binding"/>
    <property type="evidence" value="ECO:0007669"/>
    <property type="project" value="InterPro"/>
</dbReference>
<protein>
    <submittedName>
        <fullName evidence="12">Uncharacterized protein</fullName>
    </submittedName>
</protein>
<dbReference type="PANTHER" id="PTHR36766">
    <property type="entry name" value="PLANT BROAD-SPECTRUM MILDEW RESISTANCE PROTEIN RPW8"/>
    <property type="match status" value="1"/>
</dbReference>
<feature type="domain" description="Disease resistance R13L4/SHOC-2-like LRR" evidence="11">
    <location>
        <begin position="563"/>
        <end position="847"/>
    </location>
</feature>
<accession>A0A0E0MI44</accession>
<proteinExistence type="inferred from homology"/>
<dbReference type="eggNOG" id="KOG4658">
    <property type="taxonomic scope" value="Eukaryota"/>
</dbReference>
<evidence type="ECO:0000259" key="8">
    <source>
        <dbReference type="Pfam" id="PF00931"/>
    </source>
</evidence>
<dbReference type="AlphaFoldDB" id="A0A0E0MI44"/>
<dbReference type="InterPro" id="IPR038005">
    <property type="entry name" value="RX-like_CC"/>
</dbReference>
<dbReference type="GO" id="GO:0005524">
    <property type="term" value="F:ATP binding"/>
    <property type="evidence" value="ECO:0007669"/>
    <property type="project" value="UniProtKB-KW"/>
</dbReference>
<feature type="domain" description="Disease resistance protein winged helix" evidence="10">
    <location>
        <begin position="428"/>
        <end position="497"/>
    </location>
</feature>
<dbReference type="InterPro" id="IPR027417">
    <property type="entry name" value="P-loop_NTPase"/>
</dbReference>